<evidence type="ECO:0000256" key="1">
    <source>
        <dbReference type="SAM" id="MobiDB-lite"/>
    </source>
</evidence>
<protein>
    <submittedName>
        <fullName evidence="2">Uncharacterized protein</fullName>
    </submittedName>
</protein>
<feature type="compositionally biased region" description="Polar residues" evidence="1">
    <location>
        <begin position="1"/>
        <end position="14"/>
    </location>
</feature>
<dbReference type="EMBL" id="LSYV01000007">
    <property type="protein sequence ID" value="KXZ53933.1"/>
    <property type="molecule type" value="Genomic_DNA"/>
</dbReference>
<accession>A0A150GVZ4</accession>
<organism evidence="2 3">
    <name type="scientific">Gonium pectorale</name>
    <name type="common">Green alga</name>
    <dbReference type="NCBI Taxonomy" id="33097"/>
    <lineage>
        <taxon>Eukaryota</taxon>
        <taxon>Viridiplantae</taxon>
        <taxon>Chlorophyta</taxon>
        <taxon>core chlorophytes</taxon>
        <taxon>Chlorophyceae</taxon>
        <taxon>CS clade</taxon>
        <taxon>Chlamydomonadales</taxon>
        <taxon>Volvocaceae</taxon>
        <taxon>Gonium</taxon>
    </lineage>
</organism>
<feature type="region of interest" description="Disordered" evidence="1">
    <location>
        <begin position="219"/>
        <end position="252"/>
    </location>
</feature>
<proteinExistence type="predicted"/>
<dbReference type="Proteomes" id="UP000075714">
    <property type="component" value="Unassembled WGS sequence"/>
</dbReference>
<dbReference type="AlphaFoldDB" id="A0A150GVZ4"/>
<feature type="region of interest" description="Disordered" evidence="1">
    <location>
        <begin position="1"/>
        <end position="113"/>
    </location>
</feature>
<reference evidence="3" key="1">
    <citation type="journal article" date="2016" name="Nat. Commun.">
        <title>The Gonium pectorale genome demonstrates co-option of cell cycle regulation during the evolution of multicellularity.</title>
        <authorList>
            <person name="Hanschen E.R."/>
            <person name="Marriage T.N."/>
            <person name="Ferris P.J."/>
            <person name="Hamaji T."/>
            <person name="Toyoda A."/>
            <person name="Fujiyama A."/>
            <person name="Neme R."/>
            <person name="Noguchi H."/>
            <person name="Minakuchi Y."/>
            <person name="Suzuki M."/>
            <person name="Kawai-Toyooka H."/>
            <person name="Smith D.R."/>
            <person name="Sparks H."/>
            <person name="Anderson J."/>
            <person name="Bakaric R."/>
            <person name="Luria V."/>
            <person name="Karger A."/>
            <person name="Kirschner M.W."/>
            <person name="Durand P.M."/>
            <person name="Michod R.E."/>
            <person name="Nozaki H."/>
            <person name="Olson B.J."/>
        </authorList>
    </citation>
    <scope>NUCLEOTIDE SEQUENCE [LARGE SCALE GENOMIC DNA]</scope>
    <source>
        <strain evidence="3">NIES-2863</strain>
    </source>
</reference>
<evidence type="ECO:0000313" key="2">
    <source>
        <dbReference type="EMBL" id="KXZ53933.1"/>
    </source>
</evidence>
<evidence type="ECO:0000313" key="3">
    <source>
        <dbReference type="Proteomes" id="UP000075714"/>
    </source>
</evidence>
<feature type="compositionally biased region" description="Low complexity" evidence="1">
    <location>
        <begin position="65"/>
        <end position="77"/>
    </location>
</feature>
<name>A0A150GVZ4_GONPE</name>
<keyword evidence="3" id="KW-1185">Reference proteome</keyword>
<gene>
    <name evidence="2" type="ORF">GPECTOR_6g851</name>
</gene>
<sequence length="276" mass="27629">MSGSEGLSFDSLNSVDLGLGPEADWSTRAHMLASGIPGQPPDGPWQAAAAQAPTVSSQRADEDQSGSGAAASGALAAVQVDADNGEGSSRGSSESRSDGSSFPSDNGPMHTSLPFSLDLEDLLALRASQRAAAGDPEAAEVLRSSGAAAALAAAAMAAGMVFADPADAQFVVGAGAGGRDGGMFFVVEDPLTDALLTASSGGLPFGRRAPAVTITELTSEDGSEDQRQAQSEVESVDADAEVPPAQPALEPVESRWKAAMGGEASGSRSIGRAWGR</sequence>
<feature type="region of interest" description="Disordered" evidence="1">
    <location>
        <begin position="257"/>
        <end position="276"/>
    </location>
</feature>
<comment type="caution">
    <text evidence="2">The sequence shown here is derived from an EMBL/GenBank/DDBJ whole genome shotgun (WGS) entry which is preliminary data.</text>
</comment>
<feature type="compositionally biased region" description="Low complexity" evidence="1">
    <location>
        <begin position="85"/>
        <end position="101"/>
    </location>
</feature>